<reference evidence="2" key="1">
    <citation type="journal article" date="2014" name="Int. J. Syst. Evol. Microbiol.">
        <title>Complete genome sequence of Corynebacterium casei LMG S-19264T (=DSM 44701T), isolated from a smear-ripened cheese.</title>
        <authorList>
            <consortium name="US DOE Joint Genome Institute (JGI-PGF)"/>
            <person name="Walter F."/>
            <person name="Albersmeier A."/>
            <person name="Kalinowski J."/>
            <person name="Ruckert C."/>
        </authorList>
    </citation>
    <scope>NUCLEOTIDE SEQUENCE</scope>
    <source>
        <strain evidence="2">JCM 4790</strain>
    </source>
</reference>
<dbReference type="RefSeq" id="WP_229919720.1">
    <property type="nucleotide sequence ID" value="NZ_BMVU01000055.1"/>
</dbReference>
<protein>
    <submittedName>
        <fullName evidence="2">Uncharacterized protein</fullName>
    </submittedName>
</protein>
<evidence type="ECO:0000256" key="1">
    <source>
        <dbReference type="SAM" id="MobiDB-lite"/>
    </source>
</evidence>
<feature type="region of interest" description="Disordered" evidence="1">
    <location>
        <begin position="1"/>
        <end position="21"/>
    </location>
</feature>
<dbReference type="Proteomes" id="UP000619244">
    <property type="component" value="Unassembled WGS sequence"/>
</dbReference>
<feature type="compositionally biased region" description="Polar residues" evidence="1">
    <location>
        <begin position="120"/>
        <end position="129"/>
    </location>
</feature>
<organism evidence="2 3">
    <name type="scientific">Streptomyces minutiscleroticus</name>
    <dbReference type="NCBI Taxonomy" id="68238"/>
    <lineage>
        <taxon>Bacteria</taxon>
        <taxon>Bacillati</taxon>
        <taxon>Actinomycetota</taxon>
        <taxon>Actinomycetes</taxon>
        <taxon>Kitasatosporales</taxon>
        <taxon>Streptomycetaceae</taxon>
        <taxon>Streptomyces</taxon>
    </lineage>
</organism>
<feature type="region of interest" description="Disordered" evidence="1">
    <location>
        <begin position="108"/>
        <end position="129"/>
    </location>
</feature>
<sequence length="129" mass="13900">MLNGAATHYRSRPVTAGHPAGRPCADPACPCPARTPDAGHAARSGRPADRYEAWMIHTRHYRLVPLPDAPETAVGISLAVPVLRKRLLRTAALTPRQQELKGLLTGLLQQLPPAPPVPDRSNQNEGETP</sequence>
<dbReference type="EMBL" id="BMVU01000055">
    <property type="protein sequence ID" value="GGY05228.1"/>
    <property type="molecule type" value="Genomic_DNA"/>
</dbReference>
<accession>A0A918U712</accession>
<reference evidence="2" key="2">
    <citation type="submission" date="2020-09" db="EMBL/GenBank/DDBJ databases">
        <authorList>
            <person name="Sun Q."/>
            <person name="Ohkuma M."/>
        </authorList>
    </citation>
    <scope>NUCLEOTIDE SEQUENCE</scope>
    <source>
        <strain evidence="2">JCM 4790</strain>
    </source>
</reference>
<gene>
    <name evidence="2" type="ORF">GCM10010358_68280</name>
</gene>
<proteinExistence type="predicted"/>
<keyword evidence="3" id="KW-1185">Reference proteome</keyword>
<dbReference type="AlphaFoldDB" id="A0A918U712"/>
<comment type="caution">
    <text evidence="2">The sequence shown here is derived from an EMBL/GenBank/DDBJ whole genome shotgun (WGS) entry which is preliminary data.</text>
</comment>
<evidence type="ECO:0000313" key="2">
    <source>
        <dbReference type="EMBL" id="GGY05228.1"/>
    </source>
</evidence>
<evidence type="ECO:0000313" key="3">
    <source>
        <dbReference type="Proteomes" id="UP000619244"/>
    </source>
</evidence>
<name>A0A918U712_9ACTN</name>